<protein>
    <submittedName>
        <fullName evidence="2">Uncharacterized protein</fullName>
    </submittedName>
</protein>
<evidence type="ECO:0000313" key="2">
    <source>
        <dbReference type="EMBL" id="CAB4220234.1"/>
    </source>
</evidence>
<dbReference type="EMBL" id="LR797085">
    <property type="protein sequence ID" value="CAB4186015.1"/>
    <property type="molecule type" value="Genomic_DNA"/>
</dbReference>
<organism evidence="2">
    <name type="scientific">uncultured Caudovirales phage</name>
    <dbReference type="NCBI Taxonomy" id="2100421"/>
    <lineage>
        <taxon>Viruses</taxon>
        <taxon>Duplodnaviria</taxon>
        <taxon>Heunggongvirae</taxon>
        <taxon>Uroviricota</taxon>
        <taxon>Caudoviricetes</taxon>
        <taxon>Peduoviridae</taxon>
        <taxon>Maltschvirus</taxon>
        <taxon>Maltschvirus maltsch</taxon>
    </lineage>
</organism>
<dbReference type="EMBL" id="LR797489">
    <property type="protein sequence ID" value="CAB4220234.1"/>
    <property type="molecule type" value="Genomic_DNA"/>
</dbReference>
<proteinExistence type="predicted"/>
<gene>
    <name evidence="1" type="ORF">UFOVP1134_3</name>
    <name evidence="2" type="ORF">UFOVP1637_6</name>
</gene>
<reference evidence="2" key="1">
    <citation type="submission" date="2020-05" db="EMBL/GenBank/DDBJ databases">
        <authorList>
            <person name="Chiriac C."/>
            <person name="Salcher M."/>
            <person name="Ghai R."/>
            <person name="Kavagutti S V."/>
        </authorList>
    </citation>
    <scope>NUCLEOTIDE SEQUENCE</scope>
</reference>
<sequence>MAFNNDDYASVAERVALFWVACPDGRIMTECTADDGKRVVFKALVYRHRDDADATATGYAEELRADRGINATSCYEVTETSAVGRALANYRFTASKKNLRPSREEMQTAQAAANRIALDEQHRQTIKIRIGELGYTPDEARVLIESVAGPGAKLAKLKTADLVNVLAALDQMDNLK</sequence>
<name>A0A6J5T072_9CAUD</name>
<accession>A0A6J5T072</accession>
<evidence type="ECO:0000313" key="1">
    <source>
        <dbReference type="EMBL" id="CAB4186015.1"/>
    </source>
</evidence>